<dbReference type="Proteomes" id="UP000027734">
    <property type="component" value="Unassembled WGS sequence"/>
</dbReference>
<protein>
    <submittedName>
        <fullName evidence="1">Uncharacterized protein</fullName>
    </submittedName>
</protein>
<organism evidence="1 2">
    <name type="scientific">Sulfitobacter donghicola DSW-25 = KCTC 12864 = JCM 14565</name>
    <dbReference type="NCBI Taxonomy" id="1300350"/>
    <lineage>
        <taxon>Bacteria</taxon>
        <taxon>Pseudomonadati</taxon>
        <taxon>Pseudomonadota</taxon>
        <taxon>Alphaproteobacteria</taxon>
        <taxon>Rhodobacterales</taxon>
        <taxon>Roseobacteraceae</taxon>
        <taxon>Sulfitobacter</taxon>
    </lineage>
</organism>
<evidence type="ECO:0000313" key="1">
    <source>
        <dbReference type="EMBL" id="KEJ90327.1"/>
    </source>
</evidence>
<keyword evidence="2" id="KW-1185">Reference proteome</keyword>
<gene>
    <name evidence="1" type="ORF">DSW25_07720</name>
</gene>
<dbReference type="RefSeq" id="WP_025057963.1">
    <property type="nucleotide sequence ID" value="NZ_JAMC01000002.1"/>
</dbReference>
<dbReference type="OrthoDB" id="7728259at2"/>
<dbReference type="STRING" id="1300350.Z948_471"/>
<sequence length="76" mass="8191">MKQIITGPFGRMAYYNANAKFGGQYPTLNLPNCDFARGAGLVAANGMLPPNVIKMPRKTRTGAAIAMFGEPTKRKS</sequence>
<proteinExistence type="predicted"/>
<accession>A0A073IY60</accession>
<dbReference type="AlphaFoldDB" id="A0A073IY60"/>
<comment type="caution">
    <text evidence="1">The sequence shown here is derived from an EMBL/GenBank/DDBJ whole genome shotgun (WGS) entry which is preliminary data.</text>
</comment>
<evidence type="ECO:0000313" key="2">
    <source>
        <dbReference type="Proteomes" id="UP000027734"/>
    </source>
</evidence>
<dbReference type="EMBL" id="JAMC01000002">
    <property type="protein sequence ID" value="KEJ90327.1"/>
    <property type="molecule type" value="Genomic_DNA"/>
</dbReference>
<dbReference type="eggNOG" id="ENOG5031B8T">
    <property type="taxonomic scope" value="Bacteria"/>
</dbReference>
<reference evidence="1 2" key="1">
    <citation type="submission" date="2014-01" db="EMBL/GenBank/DDBJ databases">
        <title>Sulfitobacter donghicola JCM 14565 Genome Sequencing.</title>
        <authorList>
            <person name="Lai Q."/>
            <person name="Hong Z."/>
        </authorList>
    </citation>
    <scope>NUCLEOTIDE SEQUENCE [LARGE SCALE GENOMIC DNA]</scope>
    <source>
        <strain evidence="1 2">JCM 14565</strain>
    </source>
</reference>
<name>A0A073IY60_9RHOB</name>